<feature type="region of interest" description="Disordered" evidence="2">
    <location>
        <begin position="54"/>
        <end position="79"/>
    </location>
</feature>
<feature type="compositionally biased region" description="Pro residues" evidence="2">
    <location>
        <begin position="63"/>
        <end position="78"/>
    </location>
</feature>
<gene>
    <name evidence="4" type="ORF">yc1106_06782</name>
</gene>
<keyword evidence="5" id="KW-1185">Reference proteome</keyword>
<accession>A0A9Q9DT74</accession>
<protein>
    <recommendedName>
        <fullName evidence="3">DUF7735 domain-containing protein</fullName>
    </recommendedName>
</protein>
<evidence type="ECO:0000313" key="5">
    <source>
        <dbReference type="Proteomes" id="UP001056012"/>
    </source>
</evidence>
<dbReference type="VEuPathDB" id="FungiDB:yc1106_06782"/>
<dbReference type="Proteomes" id="UP001056012">
    <property type="component" value="Chromosome 5"/>
</dbReference>
<dbReference type="PANTHER" id="PTHR42029">
    <property type="entry name" value="AN04G07800"/>
    <property type="match status" value="1"/>
</dbReference>
<dbReference type="PANTHER" id="PTHR42029:SF3">
    <property type="entry name" value="AN04G07800"/>
    <property type="match status" value="1"/>
</dbReference>
<feature type="coiled-coil region" evidence="1">
    <location>
        <begin position="556"/>
        <end position="606"/>
    </location>
</feature>
<keyword evidence="1" id="KW-0175">Coiled coil</keyword>
<evidence type="ECO:0000256" key="1">
    <source>
        <dbReference type="SAM" id="Coils"/>
    </source>
</evidence>
<feature type="region of interest" description="Disordered" evidence="2">
    <location>
        <begin position="184"/>
        <end position="218"/>
    </location>
</feature>
<proteinExistence type="predicted"/>
<reference evidence="4" key="1">
    <citation type="submission" date="2021-12" db="EMBL/GenBank/DDBJ databases">
        <title>Curvularia clavata genome.</title>
        <authorList>
            <person name="Cao Y."/>
        </authorList>
    </citation>
    <scope>NUCLEOTIDE SEQUENCE</scope>
    <source>
        <strain evidence="4">Yc1106</strain>
    </source>
</reference>
<feature type="compositionally biased region" description="Acidic residues" evidence="2">
    <location>
        <begin position="369"/>
        <end position="384"/>
    </location>
</feature>
<dbReference type="EMBL" id="CP089278">
    <property type="protein sequence ID" value="USP79508.1"/>
    <property type="molecule type" value="Genomic_DNA"/>
</dbReference>
<evidence type="ECO:0000313" key="4">
    <source>
        <dbReference type="EMBL" id="USP79508.1"/>
    </source>
</evidence>
<name>A0A9Q9DT74_CURCL</name>
<organism evidence="4 5">
    <name type="scientific">Curvularia clavata</name>
    <dbReference type="NCBI Taxonomy" id="95742"/>
    <lineage>
        <taxon>Eukaryota</taxon>
        <taxon>Fungi</taxon>
        <taxon>Dikarya</taxon>
        <taxon>Ascomycota</taxon>
        <taxon>Pezizomycotina</taxon>
        <taxon>Dothideomycetes</taxon>
        <taxon>Pleosporomycetidae</taxon>
        <taxon>Pleosporales</taxon>
        <taxon>Pleosporineae</taxon>
        <taxon>Pleosporaceae</taxon>
        <taxon>Curvularia</taxon>
    </lineage>
</organism>
<feature type="compositionally biased region" description="Polar residues" evidence="2">
    <location>
        <begin position="200"/>
        <end position="211"/>
    </location>
</feature>
<dbReference type="OrthoDB" id="3939134at2759"/>
<sequence>MEGSADRTRNFVQIIRANNGVTIDEAALTPSPSNALISGHATLDNELAKEQVLAESNSSDMLPAPPPPSFRPPSPPPVAVLGASLLNSARVDRHHSSHTGGSMGRKNRVGKLKRATLIPESSRANLAIRGDPYDFELSPVKDSYTLPEKVNRKPLMVVKREKQVAGGPSDNLLVSLDVQMRSADKPDLNQEVPAEDLTSIDPSGNNATEASVSGPEAHANTPEHIAIEENFRNGKPRCTAVFYRFDKKAGSGYKQCARSGTGYTDGGVRCATHIRKAPTVQCGMMTSEEGNTQCLRVATVETTLGARCPVHAEDEQPTQEMRPREKRKSASVREEDQLAGRPRRRRQDTHESTLTGASQKSQATPGNSADDEDSNYQPDAEENENATSSDAETVPVFERTTSIETVFKFLDIEERPGECVTKFAKSLILQCEKSLEKFQDETTTTDTIVKDAAGIQEKLTSFSSTVSEERQPSFKSDAYCHVFHSLVRYLRALHDWLLKTHESVTGSLEALRIFTPLLHAIVTFKDTMADWNAAIPQRYKGDRPFKDVQSHLIAPMRQVEKEFSVHLRRLEEAERRRSRGAEISRIMEEQIEAENARIEATEAIQERKKRWQNLHIVRMQCEPDIYRRRKLFHTKFEDLVERDANGVIFERLPLFKSRSGPPHSRISEIADETEWTEKEETAVLEGLQQYVGPYVFEKIFKMYCDPRSRHPRAGDLRGRSVAEIVSKARWIRSAILVLCQETGEPLEKWVTEIPVLPLLVLASVVAIAAGQSMTSIQETAPATITSATASTARPASAVTTSYARYTPIKTIDSWECATKNISDYLLPPMPTGGLLEVYYDHSGVIYSECEEHIPKPFTSYPACPSVAKASWCAYVQIPVLPYWLSTAVPSSNMAEFRAYTSIASSWWAARSSALPDILDECPNTWEDLKWDIPGGEIWLNATIALADCENAEKLDVDANAQPASGSQVVAVSQSPAASPSSPAKESASGTKKIDIFSAWLAVSAMFLF</sequence>
<evidence type="ECO:0000259" key="3">
    <source>
        <dbReference type="Pfam" id="PF24870"/>
    </source>
</evidence>
<dbReference type="Pfam" id="PF24870">
    <property type="entry name" value="DUF7735"/>
    <property type="match status" value="1"/>
</dbReference>
<dbReference type="InterPro" id="IPR056637">
    <property type="entry name" value="DUF7735"/>
</dbReference>
<dbReference type="AlphaFoldDB" id="A0A9Q9DT74"/>
<evidence type="ECO:0000256" key="2">
    <source>
        <dbReference type="SAM" id="MobiDB-lite"/>
    </source>
</evidence>
<feature type="domain" description="DUF7735" evidence="3">
    <location>
        <begin position="805"/>
        <end position="953"/>
    </location>
</feature>
<feature type="region of interest" description="Disordered" evidence="2">
    <location>
        <begin position="308"/>
        <end position="397"/>
    </location>
</feature>
<feature type="compositionally biased region" description="Polar residues" evidence="2">
    <location>
        <begin position="352"/>
        <end position="367"/>
    </location>
</feature>